<reference evidence="1" key="1">
    <citation type="submission" date="2022-07" db="EMBL/GenBank/DDBJ databases">
        <title>Genome Sequence of Phlebia brevispora.</title>
        <authorList>
            <person name="Buettner E."/>
        </authorList>
    </citation>
    <scope>NUCLEOTIDE SEQUENCE</scope>
    <source>
        <strain evidence="1">MPL23</strain>
    </source>
</reference>
<proteinExistence type="predicted"/>
<organism evidence="1 2">
    <name type="scientific">Phlebia brevispora</name>
    <dbReference type="NCBI Taxonomy" id="194682"/>
    <lineage>
        <taxon>Eukaryota</taxon>
        <taxon>Fungi</taxon>
        <taxon>Dikarya</taxon>
        <taxon>Basidiomycota</taxon>
        <taxon>Agaricomycotina</taxon>
        <taxon>Agaricomycetes</taxon>
        <taxon>Polyporales</taxon>
        <taxon>Meruliaceae</taxon>
        <taxon>Phlebia</taxon>
    </lineage>
</organism>
<evidence type="ECO:0000313" key="2">
    <source>
        <dbReference type="Proteomes" id="UP001148662"/>
    </source>
</evidence>
<dbReference type="Proteomes" id="UP001148662">
    <property type="component" value="Unassembled WGS sequence"/>
</dbReference>
<dbReference type="EMBL" id="JANHOG010000514">
    <property type="protein sequence ID" value="KAJ3553657.1"/>
    <property type="molecule type" value="Genomic_DNA"/>
</dbReference>
<keyword evidence="2" id="KW-1185">Reference proteome</keyword>
<protein>
    <submittedName>
        <fullName evidence="1">Uncharacterized protein</fullName>
    </submittedName>
</protein>
<name>A0ACC1T600_9APHY</name>
<evidence type="ECO:0000313" key="1">
    <source>
        <dbReference type="EMBL" id="KAJ3553657.1"/>
    </source>
</evidence>
<gene>
    <name evidence="1" type="ORF">NM688_g3492</name>
</gene>
<accession>A0ACC1T600</accession>
<comment type="caution">
    <text evidence="1">The sequence shown here is derived from an EMBL/GenBank/DDBJ whole genome shotgun (WGS) entry which is preliminary data.</text>
</comment>
<sequence length="1171" mass="134523">MTRREPSAATDDSQKENTGVRTKSSAEKVKFEKVTRSRRGARVEEEQIDEERHVSPAADGNEEENGDAQNENNDINEDDDQGEGSSHGRKRARANSFGDSRPSAHDKGKAKAEPRTLPRDDDGYIPGSILRVKLENFVTYDWVEFNPGPYLNMILGPNGTGKSSIACAICIGLNFPPSTLGRATEIGSFVKIDTEHGATEIELKGPKGKRNIVIRRELKKGSKSSQFFINGQKATAKEVSARIQELNVQVSNLCSFLPQDKVAEFARMSPQELLRETQLAAGNSHLTAWHDLLIEKGKELKKMREDLTVDREQLRVAEERNANLEREVRAYEERRKMELEIEFLELLLPFRQYNDAKDKYMRLKDHKNELGVRVKKLQKKNAPITKLKAELEQQYKDLDAQRDAKKNEIRRKFNRMQQIWVENERLETDAENLKNKLDNLKREEKDRQRKIERLERDLESWRNEVDNPPDKEDTAALEGQKRAVSEKMRRAKIDHEEILDQQRRSIQQEAFIKQRIDNANLELQKLNSADHQKLANLGRWDKDCADTVVWLRENKHRFRMEIFEPPFLSVNISDKRFTAAIEACFGGNEMKSFVMQCDEDYKLFNHLVVDTSEALGRKARLNTWFRHVQTSPPPVSKEELQSMGFDGYAIEYMTYPEGMEMFLQNALSLHRTPLAVLTPNRVNPGEAMDRLSHDGGVRYIIGNVMNIVTRSRYGQRLAQNATLDQEGKHRVEQELREAQDELAQQEGNTSGLGTEEKRRREEHKKYKAEEADILARMKKIVDIERRLHQLRSKITSGGKQLNELRNARSMAEERASFKRKIIAIARDRLKLVDQYNKLLRVAIQEQTEATKLGLQFLQVGARKIALESIYEVQEQALSRAMEEFKEAQAQYAEAKTDSKNKLTISKAKLDAAEPEVRDKFRAQEEAGEFERNPRPVEEIQMDLETKKAELDLNMHTNAGVVDTYKKRQAEIATLSQKIENQEEKAQKVEQVIKRTRDLWEPELTRLVESIGEKFSNAFDRIGCAGQINVAQHEDFDKWAIEILVKFRDEEKLQLLTAERQSGGERSLTTILYLMSLTEHARAPFSLVDEINQGMDSRAERAVHDSLVEVTCKPDSGQYFLITPKLLADLTYHERMKVLCVSNGEWIPEDKMTGNMMSMIDAYVQTLGGGAA</sequence>